<dbReference type="GO" id="GO:0004497">
    <property type="term" value="F:monooxygenase activity"/>
    <property type="evidence" value="ECO:0007669"/>
    <property type="project" value="UniProtKB-KW"/>
</dbReference>
<dbReference type="PROSITE" id="PS51725">
    <property type="entry name" value="ABM"/>
    <property type="match status" value="1"/>
</dbReference>
<dbReference type="AlphaFoldDB" id="D7A6X3"/>
<dbReference type="InterPro" id="IPR011008">
    <property type="entry name" value="Dimeric_a/b-barrel"/>
</dbReference>
<sequence>MFIEVAELRIKPGDEEAFEAGVAQAVPLFRRAKGCHSINLHRVVETPNVYKLVVEWATLEDHMVSFRESEDFHTWRSLVSPYFEAPPNMKHERVVALAV</sequence>
<dbReference type="Gene3D" id="3.30.70.100">
    <property type="match status" value="1"/>
</dbReference>
<dbReference type="InterPro" id="IPR007138">
    <property type="entry name" value="ABM_dom"/>
</dbReference>
<gene>
    <name evidence="2" type="ordered locus">Snov_1027</name>
</gene>
<keyword evidence="2" id="KW-0503">Monooxygenase</keyword>
<evidence type="ECO:0000313" key="3">
    <source>
        <dbReference type="Proteomes" id="UP000006633"/>
    </source>
</evidence>
<dbReference type="Pfam" id="PF03992">
    <property type="entry name" value="ABM"/>
    <property type="match status" value="1"/>
</dbReference>
<keyword evidence="3" id="KW-1185">Reference proteome</keyword>
<dbReference type="HOGENOM" id="CLU_156590_2_0_5"/>
<evidence type="ECO:0000313" key="2">
    <source>
        <dbReference type="EMBL" id="ADH88347.1"/>
    </source>
</evidence>
<name>D7A6X3_ANCN5</name>
<reference evidence="2 3" key="1">
    <citation type="journal article" date="2012" name="Stand. Genomic Sci.">
        <title>Complete genome sequence of the facultatively chemolithoautotrophic and methylotrophic alpha Proteobacterium Starkeya novella type strain (ATCC 8093(T)).</title>
        <authorList>
            <person name="Kappler U."/>
            <person name="Davenport K."/>
            <person name="Beatson S."/>
            <person name="Lucas S."/>
            <person name="Lapidus A."/>
            <person name="Copeland A."/>
            <person name="Berry K.W."/>
            <person name="Glavina Del Rio T."/>
            <person name="Hammon N."/>
            <person name="Dalin E."/>
            <person name="Tice H."/>
            <person name="Pitluck S."/>
            <person name="Richardson P."/>
            <person name="Bruce D."/>
            <person name="Goodwin L.A."/>
            <person name="Han C."/>
            <person name="Tapia R."/>
            <person name="Detter J.C."/>
            <person name="Chang Y.J."/>
            <person name="Jeffries C.D."/>
            <person name="Land M."/>
            <person name="Hauser L."/>
            <person name="Kyrpides N.C."/>
            <person name="Goker M."/>
            <person name="Ivanova N."/>
            <person name="Klenk H.P."/>
            <person name="Woyke T."/>
        </authorList>
    </citation>
    <scope>NUCLEOTIDE SEQUENCE [LARGE SCALE GENOMIC DNA]</scope>
    <source>
        <strain evidence="3">ATCC 8093 / DSM 506 / JCM 20403 / CCM 1077 / IAM 12100 / NBRC 12443 / NCIMB 10456</strain>
    </source>
</reference>
<dbReference type="eggNOG" id="COG2329">
    <property type="taxonomic scope" value="Bacteria"/>
</dbReference>
<proteinExistence type="predicted"/>
<keyword evidence="2" id="KW-0560">Oxidoreductase</keyword>
<dbReference type="KEGG" id="sno:Snov_1027"/>
<dbReference type="Proteomes" id="UP000006633">
    <property type="component" value="Chromosome"/>
</dbReference>
<evidence type="ECO:0000259" key="1">
    <source>
        <dbReference type="PROSITE" id="PS51725"/>
    </source>
</evidence>
<dbReference type="EMBL" id="CP002026">
    <property type="protein sequence ID" value="ADH88347.1"/>
    <property type="molecule type" value="Genomic_DNA"/>
</dbReference>
<organism evidence="2 3">
    <name type="scientific">Ancylobacter novellus (strain ATCC 8093 / DSM 506 / JCM 20403 / CCM 1077 / IAM 12100 / NBRC 12443 / NCIMB 10456)</name>
    <name type="common">Starkeya novella</name>
    <dbReference type="NCBI Taxonomy" id="639283"/>
    <lineage>
        <taxon>Bacteria</taxon>
        <taxon>Pseudomonadati</taxon>
        <taxon>Pseudomonadota</taxon>
        <taxon>Alphaproteobacteria</taxon>
        <taxon>Hyphomicrobiales</taxon>
        <taxon>Xanthobacteraceae</taxon>
        <taxon>Ancylobacter</taxon>
    </lineage>
</organism>
<dbReference type="STRING" id="639283.Snov_1027"/>
<feature type="domain" description="ABM" evidence="1">
    <location>
        <begin position="2"/>
        <end position="95"/>
    </location>
</feature>
<dbReference type="OrthoDB" id="9798157at2"/>
<protein>
    <submittedName>
        <fullName evidence="2">Antibiotic biosynthesis monooxygenase</fullName>
    </submittedName>
</protein>
<dbReference type="RefSeq" id="WP_013165852.1">
    <property type="nucleotide sequence ID" value="NC_014217.1"/>
</dbReference>
<dbReference type="SUPFAM" id="SSF54909">
    <property type="entry name" value="Dimeric alpha+beta barrel"/>
    <property type="match status" value="1"/>
</dbReference>
<accession>D7A6X3</accession>